<feature type="transmembrane region" description="Helical" evidence="1">
    <location>
        <begin position="32"/>
        <end position="49"/>
    </location>
</feature>
<dbReference type="GeneID" id="42309669"/>
<proteinExistence type="predicted"/>
<dbReference type="Pfam" id="PF14038">
    <property type="entry name" value="YqzE"/>
    <property type="match status" value="1"/>
</dbReference>
<organism evidence="2 3">
    <name type="scientific">Aneurinibacillus migulanus</name>
    <name type="common">Bacillus migulanus</name>
    <dbReference type="NCBI Taxonomy" id="47500"/>
    <lineage>
        <taxon>Bacteria</taxon>
        <taxon>Bacillati</taxon>
        <taxon>Bacillota</taxon>
        <taxon>Bacilli</taxon>
        <taxon>Bacillales</taxon>
        <taxon>Paenibacillaceae</taxon>
        <taxon>Aneurinibacillus group</taxon>
        <taxon>Aneurinibacillus</taxon>
    </lineage>
</organism>
<dbReference type="InterPro" id="IPR025622">
    <property type="entry name" value="YqzE"/>
</dbReference>
<evidence type="ECO:0000313" key="3">
    <source>
        <dbReference type="Proteomes" id="UP000182836"/>
    </source>
</evidence>
<sequence length="54" mass="6758">MSSQEYVKYLTQRFVKYMETPKEQRVKKPKEAFMYRWFGMLPFAIGMFIRRKKK</sequence>
<protein>
    <submittedName>
        <fullName evidence="2">YqzE-like protein</fullName>
    </submittedName>
</protein>
<evidence type="ECO:0000313" key="2">
    <source>
        <dbReference type="EMBL" id="SDJ07334.1"/>
    </source>
</evidence>
<dbReference type="Proteomes" id="UP000182836">
    <property type="component" value="Unassembled WGS sequence"/>
</dbReference>
<keyword evidence="1" id="KW-1133">Transmembrane helix</keyword>
<name>A0A1G8QRI8_ANEMI</name>
<reference evidence="2 3" key="1">
    <citation type="submission" date="2016-10" db="EMBL/GenBank/DDBJ databases">
        <authorList>
            <person name="de Groot N.N."/>
        </authorList>
    </citation>
    <scope>NUCLEOTIDE SEQUENCE [LARGE SCALE GENOMIC DNA]</scope>
    <source>
        <strain evidence="2 3">DSM 2895</strain>
    </source>
</reference>
<keyword evidence="1" id="KW-0812">Transmembrane</keyword>
<accession>A0A1G8QRI8</accession>
<dbReference type="AlphaFoldDB" id="A0A1G8QRI8"/>
<keyword evidence="1" id="KW-0472">Membrane</keyword>
<gene>
    <name evidence="2" type="ORF">SAMN04487909_111105</name>
</gene>
<dbReference type="EMBL" id="FNED01000011">
    <property type="protein sequence ID" value="SDJ07334.1"/>
    <property type="molecule type" value="Genomic_DNA"/>
</dbReference>
<dbReference type="RefSeq" id="WP_074715063.1">
    <property type="nucleotide sequence ID" value="NZ_BJOA01000040.1"/>
</dbReference>
<dbReference type="OrthoDB" id="2691835at2"/>
<evidence type="ECO:0000256" key="1">
    <source>
        <dbReference type="SAM" id="Phobius"/>
    </source>
</evidence>